<feature type="compositionally biased region" description="Basic residues" evidence="3">
    <location>
        <begin position="93"/>
        <end position="104"/>
    </location>
</feature>
<comment type="subcellular location">
    <subcellularLocation>
        <location evidence="1">Cell inner membrane</location>
        <topology evidence="1">Peripheral membrane protein</topology>
    </subcellularLocation>
</comment>
<evidence type="ECO:0000313" key="6">
    <source>
        <dbReference type="Proteomes" id="UP000092504"/>
    </source>
</evidence>
<dbReference type="GO" id="GO:0016887">
    <property type="term" value="F:ATP hydrolysis activity"/>
    <property type="evidence" value="ECO:0007669"/>
    <property type="project" value="InterPro"/>
</dbReference>
<dbReference type="PATRIC" id="fig|2746.7.peg.1874"/>
<dbReference type="EC" id="3.6.3.-" evidence="5"/>
<evidence type="ECO:0000256" key="2">
    <source>
        <dbReference type="ARBA" id="ARBA00022448"/>
    </source>
</evidence>
<accession>A0A1B8P5C1</accession>
<dbReference type="GO" id="GO:0005886">
    <property type="term" value="C:plasma membrane"/>
    <property type="evidence" value="ECO:0007669"/>
    <property type="project" value="UniProtKB-SubCell"/>
</dbReference>
<gene>
    <name evidence="5" type="primary">yxeO_2</name>
    <name evidence="5" type="ORF">A8U91_01828</name>
</gene>
<keyword evidence="2" id="KW-0813">Transport</keyword>
<name>A0A1B8P5C1_HALEL</name>
<dbReference type="SUPFAM" id="SSF52540">
    <property type="entry name" value="P-loop containing nucleoside triphosphate hydrolases"/>
    <property type="match status" value="1"/>
</dbReference>
<organism evidence="5 6">
    <name type="scientific">Halomonas elongata</name>
    <dbReference type="NCBI Taxonomy" id="2746"/>
    <lineage>
        <taxon>Bacteria</taxon>
        <taxon>Pseudomonadati</taxon>
        <taxon>Pseudomonadota</taxon>
        <taxon>Gammaproteobacteria</taxon>
        <taxon>Oceanospirillales</taxon>
        <taxon>Halomonadaceae</taxon>
        <taxon>Halomonas</taxon>
    </lineage>
</organism>
<dbReference type="PANTHER" id="PTHR43166:SF35">
    <property type="entry name" value="L-CYSTINE IMPORT ATP-BINDING PROTEIN TCYN"/>
    <property type="match status" value="1"/>
</dbReference>
<dbReference type="AlphaFoldDB" id="A0A1B8P5C1"/>
<sequence length="104" mass="11529">MIKIANLVKRFGGTPVLDGIDLTIERGEIIVVIGPSGTGKSTLLRCLNFLERPDAGQLSLGDLEIDVTRASRRTSWRHAVARPSSSRTMRCSPTRRRWRTSPKA</sequence>
<protein>
    <submittedName>
        <fullName evidence="5">Putative amino-acid import ATP-binding protein YxeO</fullName>
        <ecNumber evidence="5">3.6.3.-</ecNumber>
    </submittedName>
</protein>
<evidence type="ECO:0000259" key="4">
    <source>
        <dbReference type="Pfam" id="PF00005"/>
    </source>
</evidence>
<dbReference type="EMBL" id="MAJD01000001">
    <property type="protein sequence ID" value="OBX37461.1"/>
    <property type="molecule type" value="Genomic_DNA"/>
</dbReference>
<keyword evidence="5" id="KW-0547">Nucleotide-binding</keyword>
<dbReference type="Gene3D" id="3.40.50.300">
    <property type="entry name" value="P-loop containing nucleotide triphosphate hydrolases"/>
    <property type="match status" value="1"/>
</dbReference>
<comment type="caution">
    <text evidence="5">The sequence shown here is derived from an EMBL/GenBank/DDBJ whole genome shotgun (WGS) entry which is preliminary data.</text>
</comment>
<feature type="domain" description="ABC transporter" evidence="4">
    <location>
        <begin position="17"/>
        <end position="80"/>
    </location>
</feature>
<reference evidence="5 6" key="1">
    <citation type="submission" date="2016-06" db="EMBL/GenBank/DDBJ databases">
        <title>Genome sequence of halotolerant plant growth promoting strain of Halomonas elongata HEK1 isolated from salterns of Rann of Kutch, Gujarat, India.</title>
        <authorList>
            <person name="Gaba S."/>
            <person name="Singh R.N."/>
            <person name="Abrol S."/>
            <person name="Kaushik R."/>
            <person name="Saxena A.K."/>
        </authorList>
    </citation>
    <scope>NUCLEOTIDE SEQUENCE [LARGE SCALE GENOMIC DNA]</scope>
    <source>
        <strain evidence="5 6">HEK1</strain>
    </source>
</reference>
<dbReference type="InterPro" id="IPR027417">
    <property type="entry name" value="P-loop_NTPase"/>
</dbReference>
<dbReference type="Proteomes" id="UP000092504">
    <property type="component" value="Unassembled WGS sequence"/>
</dbReference>
<keyword evidence="5" id="KW-0067">ATP-binding</keyword>
<feature type="region of interest" description="Disordered" evidence="3">
    <location>
        <begin position="78"/>
        <end position="104"/>
    </location>
</feature>
<evidence type="ECO:0000313" key="5">
    <source>
        <dbReference type="EMBL" id="OBX37461.1"/>
    </source>
</evidence>
<evidence type="ECO:0000256" key="1">
    <source>
        <dbReference type="ARBA" id="ARBA00004417"/>
    </source>
</evidence>
<evidence type="ECO:0000256" key="3">
    <source>
        <dbReference type="SAM" id="MobiDB-lite"/>
    </source>
</evidence>
<proteinExistence type="predicted"/>
<keyword evidence="5" id="KW-0378">Hydrolase</keyword>
<dbReference type="InterPro" id="IPR003439">
    <property type="entry name" value="ABC_transporter-like_ATP-bd"/>
</dbReference>
<dbReference type="GO" id="GO:0005524">
    <property type="term" value="F:ATP binding"/>
    <property type="evidence" value="ECO:0007669"/>
    <property type="project" value="UniProtKB-KW"/>
</dbReference>
<dbReference type="InterPro" id="IPR050086">
    <property type="entry name" value="MetN_ABC_transporter-like"/>
</dbReference>
<dbReference type="Pfam" id="PF00005">
    <property type="entry name" value="ABC_tran"/>
    <property type="match status" value="1"/>
</dbReference>
<dbReference type="PANTHER" id="PTHR43166">
    <property type="entry name" value="AMINO ACID IMPORT ATP-BINDING PROTEIN"/>
    <property type="match status" value="1"/>
</dbReference>